<dbReference type="OrthoDB" id="3934656at2759"/>
<evidence type="ECO:0000313" key="11">
    <source>
        <dbReference type="Proteomes" id="UP000087171"/>
    </source>
</evidence>
<dbReference type="PaxDb" id="3827-XP_004504443.1"/>
<dbReference type="InterPro" id="IPR001128">
    <property type="entry name" value="Cyt_P450"/>
</dbReference>
<dbReference type="AlphaFoldDB" id="A0A1S2YGG8"/>
<keyword evidence="4 8" id="KW-0479">Metal-binding</keyword>
<dbReference type="Pfam" id="PF00067">
    <property type="entry name" value="p450"/>
    <property type="match status" value="1"/>
</dbReference>
<dbReference type="InterPro" id="IPR036396">
    <property type="entry name" value="Cyt_P450_sf"/>
</dbReference>
<dbReference type="PANTHER" id="PTHR47946:SF13">
    <property type="entry name" value="CYTOCHROME P450 FAMILY PROTEIN, EXPRESSED"/>
    <property type="match status" value="1"/>
</dbReference>
<comment type="similarity">
    <text evidence="2 9">Belongs to the cytochrome P450 family.</text>
</comment>
<protein>
    <submittedName>
        <fullName evidence="12">Cytochrome P450 78A5-like</fullName>
    </submittedName>
</protein>
<evidence type="ECO:0000256" key="9">
    <source>
        <dbReference type="RuleBase" id="RU000461"/>
    </source>
</evidence>
<dbReference type="FunFam" id="1.10.630.10:FF:000016">
    <property type="entry name" value="Cytochrome P450 78A5"/>
    <property type="match status" value="1"/>
</dbReference>
<evidence type="ECO:0000256" key="5">
    <source>
        <dbReference type="ARBA" id="ARBA00023002"/>
    </source>
</evidence>
<gene>
    <name evidence="12" type="primary">LOC101493110</name>
</gene>
<name>A0A1S2YGG8_CICAR</name>
<evidence type="ECO:0000256" key="6">
    <source>
        <dbReference type="ARBA" id="ARBA00023004"/>
    </source>
</evidence>
<dbReference type="Gene3D" id="1.10.630.10">
    <property type="entry name" value="Cytochrome P450"/>
    <property type="match status" value="1"/>
</dbReference>
<dbReference type="InterPro" id="IPR051996">
    <property type="entry name" value="Cytochrome_P450_78A"/>
</dbReference>
<dbReference type="InterPro" id="IPR017972">
    <property type="entry name" value="Cyt_P450_CS"/>
</dbReference>
<dbReference type="GO" id="GO:0048608">
    <property type="term" value="P:reproductive structure development"/>
    <property type="evidence" value="ECO:0007669"/>
    <property type="project" value="UniProtKB-ARBA"/>
</dbReference>
<evidence type="ECO:0000313" key="12">
    <source>
        <dbReference type="RefSeq" id="XP_004504443.1"/>
    </source>
</evidence>
<keyword evidence="10" id="KW-1133">Transmembrane helix</keyword>
<keyword evidence="5 9" id="KW-0560">Oxidoreductase</keyword>
<dbReference type="PRINTS" id="PR00463">
    <property type="entry name" value="EP450I"/>
</dbReference>
<evidence type="ECO:0000256" key="7">
    <source>
        <dbReference type="ARBA" id="ARBA00023033"/>
    </source>
</evidence>
<dbReference type="RefSeq" id="XP_004504443.1">
    <property type="nucleotide sequence ID" value="XM_004504386.3"/>
</dbReference>
<dbReference type="SUPFAM" id="SSF48264">
    <property type="entry name" value="Cytochrome P450"/>
    <property type="match status" value="1"/>
</dbReference>
<feature type="binding site" description="axial binding residue" evidence="8">
    <location>
        <position position="470"/>
    </location>
    <ligand>
        <name>heme</name>
        <dbReference type="ChEBI" id="CHEBI:30413"/>
    </ligand>
    <ligandPart>
        <name>Fe</name>
        <dbReference type="ChEBI" id="CHEBI:18248"/>
    </ligandPart>
</feature>
<evidence type="ECO:0000256" key="1">
    <source>
        <dbReference type="ARBA" id="ARBA00001971"/>
    </source>
</evidence>
<dbReference type="GeneID" id="101493110"/>
<evidence type="ECO:0000256" key="3">
    <source>
        <dbReference type="ARBA" id="ARBA00022617"/>
    </source>
</evidence>
<keyword evidence="11" id="KW-1185">Reference proteome</keyword>
<evidence type="ECO:0000256" key="10">
    <source>
        <dbReference type="SAM" id="Phobius"/>
    </source>
</evidence>
<reference evidence="12" key="2">
    <citation type="submission" date="2025-08" db="UniProtKB">
        <authorList>
            <consortium name="RefSeq"/>
        </authorList>
    </citation>
    <scope>IDENTIFICATION</scope>
    <source>
        <tissue evidence="12">Etiolated seedlings</tissue>
    </source>
</reference>
<dbReference type="PANTHER" id="PTHR47946">
    <property type="entry name" value="CYTOCHROME P450 78A7-RELATED"/>
    <property type="match status" value="1"/>
</dbReference>
<keyword evidence="10" id="KW-0812">Transmembrane</keyword>
<dbReference type="GO" id="GO:0016705">
    <property type="term" value="F:oxidoreductase activity, acting on paired donors, with incorporation or reduction of molecular oxygen"/>
    <property type="evidence" value="ECO:0007669"/>
    <property type="project" value="InterPro"/>
</dbReference>
<evidence type="ECO:0000256" key="2">
    <source>
        <dbReference type="ARBA" id="ARBA00010617"/>
    </source>
</evidence>
<dbReference type="GO" id="GO:0005506">
    <property type="term" value="F:iron ion binding"/>
    <property type="evidence" value="ECO:0007669"/>
    <property type="project" value="InterPro"/>
</dbReference>
<keyword evidence="3 8" id="KW-0349">Heme</keyword>
<dbReference type="Proteomes" id="UP000087171">
    <property type="component" value="Chromosome Ca6"/>
</dbReference>
<dbReference type="STRING" id="3827.A0A1S2YGG8"/>
<dbReference type="eggNOG" id="KOG0156">
    <property type="taxonomic scope" value="Eukaryota"/>
</dbReference>
<comment type="cofactor">
    <cofactor evidence="1 8">
        <name>heme</name>
        <dbReference type="ChEBI" id="CHEBI:30413"/>
    </cofactor>
</comment>
<reference evidence="11" key="1">
    <citation type="journal article" date="2013" name="Nat. Biotechnol.">
        <title>Draft genome sequence of chickpea (Cicer arietinum) provides a resource for trait improvement.</title>
        <authorList>
            <person name="Varshney R.K."/>
            <person name="Song C."/>
            <person name="Saxena R.K."/>
            <person name="Azam S."/>
            <person name="Yu S."/>
            <person name="Sharpe A.G."/>
            <person name="Cannon S."/>
            <person name="Baek J."/>
            <person name="Rosen B.D."/>
            <person name="Tar'an B."/>
            <person name="Millan T."/>
            <person name="Zhang X."/>
            <person name="Ramsay L.D."/>
            <person name="Iwata A."/>
            <person name="Wang Y."/>
            <person name="Nelson W."/>
            <person name="Farmer A.D."/>
            <person name="Gaur P.M."/>
            <person name="Soderlund C."/>
            <person name="Penmetsa R.V."/>
            <person name="Xu C."/>
            <person name="Bharti A.K."/>
            <person name="He W."/>
            <person name="Winter P."/>
            <person name="Zhao S."/>
            <person name="Hane J.K."/>
            <person name="Carrasquilla-Garcia N."/>
            <person name="Condie J.A."/>
            <person name="Upadhyaya H.D."/>
            <person name="Luo M.C."/>
            <person name="Thudi M."/>
            <person name="Gowda C.L."/>
            <person name="Singh N.P."/>
            <person name="Lichtenzveig J."/>
            <person name="Gali K.K."/>
            <person name="Rubio J."/>
            <person name="Nadarajan N."/>
            <person name="Dolezel J."/>
            <person name="Bansal K.C."/>
            <person name="Xu X."/>
            <person name="Edwards D."/>
            <person name="Zhang G."/>
            <person name="Kahl G."/>
            <person name="Gil J."/>
            <person name="Singh K.B."/>
            <person name="Datta S.K."/>
            <person name="Jackson S.A."/>
            <person name="Wang J."/>
            <person name="Cook D.R."/>
        </authorList>
    </citation>
    <scope>NUCLEOTIDE SEQUENCE [LARGE SCALE GENOMIC DNA]</scope>
    <source>
        <strain evidence="11">cv. CDC Frontier</strain>
    </source>
</reference>
<dbReference type="PROSITE" id="PS00086">
    <property type="entry name" value="CYTOCHROME_P450"/>
    <property type="match status" value="1"/>
</dbReference>
<accession>A0A1S2YGG8</accession>
<keyword evidence="10" id="KW-0472">Membrane</keyword>
<dbReference type="KEGG" id="cam:101493110"/>
<organism evidence="11 12">
    <name type="scientific">Cicer arietinum</name>
    <name type="common">Chickpea</name>
    <name type="synonym">Garbanzo</name>
    <dbReference type="NCBI Taxonomy" id="3827"/>
    <lineage>
        <taxon>Eukaryota</taxon>
        <taxon>Viridiplantae</taxon>
        <taxon>Streptophyta</taxon>
        <taxon>Embryophyta</taxon>
        <taxon>Tracheophyta</taxon>
        <taxon>Spermatophyta</taxon>
        <taxon>Magnoliopsida</taxon>
        <taxon>eudicotyledons</taxon>
        <taxon>Gunneridae</taxon>
        <taxon>Pentapetalae</taxon>
        <taxon>rosids</taxon>
        <taxon>fabids</taxon>
        <taxon>Fabales</taxon>
        <taxon>Fabaceae</taxon>
        <taxon>Papilionoideae</taxon>
        <taxon>50 kb inversion clade</taxon>
        <taxon>NPAAA clade</taxon>
        <taxon>Hologalegina</taxon>
        <taxon>IRL clade</taxon>
        <taxon>Cicereae</taxon>
        <taxon>Cicer</taxon>
    </lineage>
</organism>
<keyword evidence="6 8" id="KW-0408">Iron</keyword>
<keyword evidence="7 9" id="KW-0503">Monooxygenase</keyword>
<dbReference type="InterPro" id="IPR002401">
    <property type="entry name" value="Cyt_P450_E_grp-I"/>
</dbReference>
<evidence type="ECO:0000256" key="4">
    <source>
        <dbReference type="ARBA" id="ARBA00022723"/>
    </source>
</evidence>
<feature type="transmembrane region" description="Helical" evidence="10">
    <location>
        <begin position="31"/>
        <end position="56"/>
    </location>
</feature>
<dbReference type="GO" id="GO:0004497">
    <property type="term" value="F:monooxygenase activity"/>
    <property type="evidence" value="ECO:0007669"/>
    <property type="project" value="UniProtKB-KW"/>
</dbReference>
<proteinExistence type="inferred from homology"/>
<dbReference type="PRINTS" id="PR00385">
    <property type="entry name" value="P450"/>
</dbReference>
<evidence type="ECO:0000256" key="8">
    <source>
        <dbReference type="PIRSR" id="PIRSR602401-1"/>
    </source>
</evidence>
<dbReference type="GO" id="GO:0020037">
    <property type="term" value="F:heme binding"/>
    <property type="evidence" value="ECO:0007669"/>
    <property type="project" value="InterPro"/>
</dbReference>
<sequence>MKLTATFFSLLIPTLVFHVLRSIFQTTFSCYSLPLIINTLFISTLLLTISLNYWLVPGGFAWRDYKQSTKLIGPMGWPILGTLPQMGFSAHTKLASLATCLKAKKLMALSLGATRVVISSHPETTREILFGQPFSDRPIKESARSLMFERAIGFAPSGSYWRKLRRIAAFHMFSPRRILGLESLRQRVADEMVVRVWKEMEENGAVEIRGILQEGSFSNILESVFGNCLSLGGSEELGNMVKEGYELIAMFNLEDYFPLKFLDFYGVKRRCHKLAAKVSSIVGQIVEERKRAQELFVEDYDFLSTLLSLPNEERLGDSDMVAILWEMIFRGTDTVAILLEWTMARMVLHQDIQTKARQEIDTCIAQNSHVRDSDIPNLPYLQSIVKEVLRLHPPGPLLSWARLAVHDVHVDKVLVPAGTTAMVNMWAISHDSSIWEDPWAFKPERFLKEDVSIMGSDLRLAPFGAGRRVCPGRALGLAIVHLWLAQLLHKFKWFPAQPVDLSENLNLSLEMKNHLQCLVVPRNHVN</sequence>